<dbReference type="PANTHER" id="PTHR12271:SF40">
    <property type="entry name" value="POLY(A) RNA POLYMERASE GLD2"/>
    <property type="match status" value="1"/>
</dbReference>
<feature type="domain" description="PAP-associated" evidence="9">
    <location>
        <begin position="711"/>
        <end position="768"/>
    </location>
</feature>
<dbReference type="Pfam" id="PF03828">
    <property type="entry name" value="PAP_assoc"/>
    <property type="match status" value="1"/>
</dbReference>
<dbReference type="InterPro" id="IPR043519">
    <property type="entry name" value="NT_sf"/>
</dbReference>
<name>A0A2R5G0B3_9STRA</name>
<dbReference type="Proteomes" id="UP000241890">
    <property type="component" value="Unassembled WGS sequence"/>
</dbReference>
<feature type="domain" description="Poly(A) RNA polymerase mitochondrial-like central palm" evidence="10">
    <location>
        <begin position="414"/>
        <end position="566"/>
    </location>
</feature>
<evidence type="ECO:0000256" key="4">
    <source>
        <dbReference type="ARBA" id="ARBA00022490"/>
    </source>
</evidence>
<evidence type="ECO:0000256" key="2">
    <source>
        <dbReference type="ARBA" id="ARBA00001946"/>
    </source>
</evidence>
<dbReference type="Gene3D" id="1.10.1410.10">
    <property type="match status" value="1"/>
</dbReference>
<keyword evidence="7" id="KW-0460">Magnesium</keyword>
<dbReference type="GO" id="GO:0046872">
    <property type="term" value="F:metal ion binding"/>
    <property type="evidence" value="ECO:0007669"/>
    <property type="project" value="UniProtKB-KW"/>
</dbReference>
<comment type="subcellular location">
    <subcellularLocation>
        <location evidence="3">Cytoplasm</location>
    </subcellularLocation>
</comment>
<dbReference type="SUPFAM" id="SSF81631">
    <property type="entry name" value="PAP/OAS1 substrate-binding domain"/>
    <property type="match status" value="1"/>
</dbReference>
<organism evidence="11 12">
    <name type="scientific">Hondaea fermentalgiana</name>
    <dbReference type="NCBI Taxonomy" id="2315210"/>
    <lineage>
        <taxon>Eukaryota</taxon>
        <taxon>Sar</taxon>
        <taxon>Stramenopiles</taxon>
        <taxon>Bigyra</taxon>
        <taxon>Labyrinthulomycetes</taxon>
        <taxon>Thraustochytrida</taxon>
        <taxon>Thraustochytriidae</taxon>
        <taxon>Hondaea</taxon>
    </lineage>
</organism>
<keyword evidence="12" id="KW-1185">Reference proteome</keyword>
<feature type="region of interest" description="Disordered" evidence="8">
    <location>
        <begin position="170"/>
        <end position="213"/>
    </location>
</feature>
<comment type="cofactor">
    <cofactor evidence="2">
        <name>Mg(2+)</name>
        <dbReference type="ChEBI" id="CHEBI:18420"/>
    </cofactor>
</comment>
<evidence type="ECO:0000313" key="12">
    <source>
        <dbReference type="Proteomes" id="UP000241890"/>
    </source>
</evidence>
<keyword evidence="6" id="KW-0479">Metal-binding</keyword>
<evidence type="ECO:0000256" key="8">
    <source>
        <dbReference type="SAM" id="MobiDB-lite"/>
    </source>
</evidence>
<evidence type="ECO:0000256" key="7">
    <source>
        <dbReference type="ARBA" id="ARBA00022842"/>
    </source>
</evidence>
<dbReference type="InterPro" id="IPR054708">
    <property type="entry name" value="MTPAP-like_central"/>
</dbReference>
<feature type="compositionally biased region" description="Acidic residues" evidence="8">
    <location>
        <begin position="644"/>
        <end position="653"/>
    </location>
</feature>
<proteinExistence type="predicted"/>
<evidence type="ECO:0000256" key="1">
    <source>
        <dbReference type="ARBA" id="ARBA00001936"/>
    </source>
</evidence>
<dbReference type="InterPro" id="IPR002058">
    <property type="entry name" value="PAP_assoc"/>
</dbReference>
<dbReference type="OrthoDB" id="407432at2759"/>
<dbReference type="Gene3D" id="3.30.460.10">
    <property type="entry name" value="Beta Polymerase, domain 2"/>
    <property type="match status" value="1"/>
</dbReference>
<dbReference type="Pfam" id="PF22600">
    <property type="entry name" value="MTPAP-like_central"/>
    <property type="match status" value="1"/>
</dbReference>
<feature type="region of interest" description="Disordered" evidence="8">
    <location>
        <begin position="634"/>
        <end position="653"/>
    </location>
</feature>
<dbReference type="InParanoid" id="A0A2R5G0B3"/>
<keyword evidence="5" id="KW-0808">Transferase</keyword>
<gene>
    <name evidence="11" type="ORF">FCC1311_006702</name>
</gene>
<dbReference type="AlphaFoldDB" id="A0A2R5G0B3"/>
<dbReference type="PANTHER" id="PTHR12271">
    <property type="entry name" value="POLY A POLYMERASE CID PAP -RELATED"/>
    <property type="match status" value="1"/>
</dbReference>
<dbReference type="SUPFAM" id="SSF81301">
    <property type="entry name" value="Nucleotidyltransferase"/>
    <property type="match status" value="1"/>
</dbReference>
<keyword evidence="4" id="KW-0963">Cytoplasm</keyword>
<evidence type="ECO:0000313" key="11">
    <source>
        <dbReference type="EMBL" id="GBG24452.1"/>
    </source>
</evidence>
<dbReference type="GO" id="GO:0005737">
    <property type="term" value="C:cytoplasm"/>
    <property type="evidence" value="ECO:0007669"/>
    <property type="project" value="UniProtKB-SubCell"/>
</dbReference>
<comment type="caution">
    <text evidence="11">The sequence shown here is derived from an EMBL/GenBank/DDBJ whole genome shotgun (WGS) entry which is preliminary data.</text>
</comment>
<sequence>MKVQPARTGPNQYIKVEWCIPVDEVQRSSFDARGAMAARHHIDWVGLYRARTRIDTCDGSILQREVEGMSRLDPNTGLVHGSLRLRTPRGVGQYNFRYFKGEGGQGDPLTEQSMPVARSNTVHVEVQGADMFEALDFVRKNLSDRRKLSNATMQFATLIRQLHTLRRPLMEGAHGGSNGGNNFGGAKRGGGAGGNRRGGGQSGGSDTQAQESRQEAALYREMLQIIRACISHVQRRCDDLTAAIDNEASLLHDRRVQFDKINTYKEKVREEGLAKRLAERGGEPLTADDLEQCGLLNEADFNDWRHAKDLMLSKERSVGQNVRDRATLASSLRGVLDAFLHCKAIQSLVKPKEHDEMEALLSLYCPVDENFFASTEEMQAHYASDLGLDLRSPFADLRTLPKLPAARLEKINVDSLRFVESVMPSPETEQTRKNFVDELQNVVNQTSVMWGCDAKLVPFGSSVNNFGAENSDLDICLVLMPSGARWPDAFFDDTPSEQLGAPPATKAVEDLAATLSENGFEDVDDSRKSARIPILQFRHGPMELECDICVDNRLAVRNTLLLRTYSLIDPRVRQLAYVVKTWAKRRKINNPAERTLSSYGYILMVIHYLQQLETPLLPPLQALPPTWAGEPIKTSLDGSNDADAGMDGDDLDEDGNGASDLPVVLVQSNSEGAQQDTYFFADPQSAYFSTPADMSTAMKRLSAFAARNKDSLADLLVGFFWTMALKFDWRRHVIGVRDAHLVTKESKASEDSWKLHQRMAIEDPFETSYDVAHVVRDREFRLIREEFVRAYALLAAASPRQEADSLDDVIALLCTPSESAQTDGAGAA</sequence>
<evidence type="ECO:0000259" key="10">
    <source>
        <dbReference type="Pfam" id="PF22600"/>
    </source>
</evidence>
<evidence type="ECO:0000256" key="3">
    <source>
        <dbReference type="ARBA" id="ARBA00004496"/>
    </source>
</evidence>
<dbReference type="CDD" id="cd05402">
    <property type="entry name" value="NT_PAP_TUTase"/>
    <property type="match status" value="1"/>
</dbReference>
<accession>A0A2R5G0B3</accession>
<evidence type="ECO:0000259" key="9">
    <source>
        <dbReference type="Pfam" id="PF03828"/>
    </source>
</evidence>
<evidence type="ECO:0000256" key="6">
    <source>
        <dbReference type="ARBA" id="ARBA00022723"/>
    </source>
</evidence>
<feature type="compositionally biased region" description="Gly residues" evidence="8">
    <location>
        <begin position="173"/>
        <end position="203"/>
    </location>
</feature>
<dbReference type="GO" id="GO:0016779">
    <property type="term" value="F:nucleotidyltransferase activity"/>
    <property type="evidence" value="ECO:0007669"/>
    <property type="project" value="TreeGrafter"/>
</dbReference>
<reference evidence="11 12" key="1">
    <citation type="submission" date="2017-12" db="EMBL/GenBank/DDBJ databases">
        <title>Sequencing, de novo assembly and annotation of complete genome of a new Thraustochytrid species, strain FCC1311.</title>
        <authorList>
            <person name="Sedici K."/>
            <person name="Godart F."/>
            <person name="Aiese Cigliano R."/>
            <person name="Sanseverino W."/>
            <person name="Barakat M."/>
            <person name="Ortet P."/>
            <person name="Marechal E."/>
            <person name="Cagnac O."/>
            <person name="Amato A."/>
        </authorList>
    </citation>
    <scope>NUCLEOTIDE SEQUENCE [LARGE SCALE GENOMIC DNA]</scope>
</reference>
<evidence type="ECO:0000256" key="5">
    <source>
        <dbReference type="ARBA" id="ARBA00022679"/>
    </source>
</evidence>
<dbReference type="GO" id="GO:0031123">
    <property type="term" value="P:RNA 3'-end processing"/>
    <property type="evidence" value="ECO:0007669"/>
    <property type="project" value="TreeGrafter"/>
</dbReference>
<dbReference type="EMBL" id="BEYU01000006">
    <property type="protein sequence ID" value="GBG24452.1"/>
    <property type="molecule type" value="Genomic_DNA"/>
</dbReference>
<comment type="cofactor">
    <cofactor evidence="1">
        <name>Mn(2+)</name>
        <dbReference type="ChEBI" id="CHEBI:29035"/>
    </cofactor>
</comment>
<protein>
    <submittedName>
        <fullName evidence="11">PolyA RNA polymerase cid13</fullName>
    </submittedName>
</protein>